<accession>A0ABW5P6A4</accession>
<dbReference type="Proteomes" id="UP001597541">
    <property type="component" value="Unassembled WGS sequence"/>
</dbReference>
<evidence type="ECO:0000313" key="2">
    <source>
        <dbReference type="Proteomes" id="UP001597541"/>
    </source>
</evidence>
<reference evidence="2" key="1">
    <citation type="journal article" date="2019" name="Int. J. Syst. Evol. Microbiol.">
        <title>The Global Catalogue of Microorganisms (GCM) 10K type strain sequencing project: providing services to taxonomists for standard genome sequencing and annotation.</title>
        <authorList>
            <consortium name="The Broad Institute Genomics Platform"/>
            <consortium name="The Broad Institute Genome Sequencing Center for Infectious Disease"/>
            <person name="Wu L."/>
            <person name="Ma J."/>
        </authorList>
    </citation>
    <scope>NUCLEOTIDE SEQUENCE [LARGE SCALE GENOMIC DNA]</scope>
    <source>
        <strain evidence="2">KCTC 3950</strain>
    </source>
</reference>
<keyword evidence="2" id="KW-1185">Reference proteome</keyword>
<organism evidence="1 2">
    <name type="scientific">Paenibacillus gansuensis</name>
    <dbReference type="NCBI Taxonomy" id="306542"/>
    <lineage>
        <taxon>Bacteria</taxon>
        <taxon>Bacillati</taxon>
        <taxon>Bacillota</taxon>
        <taxon>Bacilli</taxon>
        <taxon>Bacillales</taxon>
        <taxon>Paenibacillaceae</taxon>
        <taxon>Paenibacillus</taxon>
    </lineage>
</organism>
<name>A0ABW5P6A4_9BACL</name>
<sequence>MIGTVRFICKAKLIKDENGVQTCIGLDSDRIFYFEGQQRDDKALVGYEGSVYFYQNNRTSMERFEATRIKGNFHVAM</sequence>
<proteinExistence type="predicted"/>
<dbReference type="EMBL" id="JBHUME010000001">
    <property type="protein sequence ID" value="MFD2610829.1"/>
    <property type="molecule type" value="Genomic_DNA"/>
</dbReference>
<gene>
    <name evidence="1" type="ORF">ACFSUF_00160</name>
</gene>
<dbReference type="RefSeq" id="WP_377598933.1">
    <property type="nucleotide sequence ID" value="NZ_JBHUME010000001.1"/>
</dbReference>
<evidence type="ECO:0000313" key="1">
    <source>
        <dbReference type="EMBL" id="MFD2610829.1"/>
    </source>
</evidence>
<comment type="caution">
    <text evidence="1">The sequence shown here is derived from an EMBL/GenBank/DDBJ whole genome shotgun (WGS) entry which is preliminary data.</text>
</comment>
<protein>
    <submittedName>
        <fullName evidence="1">Uncharacterized protein</fullName>
    </submittedName>
</protein>